<dbReference type="AlphaFoldDB" id="A0AAD6UMW2"/>
<accession>A0AAD6UMW2</accession>
<evidence type="ECO:0000313" key="1">
    <source>
        <dbReference type="EMBL" id="KAJ7187522.1"/>
    </source>
</evidence>
<name>A0AAD6UMW2_9AGAR</name>
<gene>
    <name evidence="1" type="ORF">GGX14DRAFT_409126</name>
</gene>
<dbReference type="EMBL" id="JARJCW010000195">
    <property type="protein sequence ID" value="KAJ7187522.1"/>
    <property type="molecule type" value="Genomic_DNA"/>
</dbReference>
<keyword evidence="2" id="KW-1185">Reference proteome</keyword>
<comment type="caution">
    <text evidence="1">The sequence shown here is derived from an EMBL/GenBank/DDBJ whole genome shotgun (WGS) entry which is preliminary data.</text>
</comment>
<evidence type="ECO:0000313" key="2">
    <source>
        <dbReference type="Proteomes" id="UP001219525"/>
    </source>
</evidence>
<protein>
    <submittedName>
        <fullName evidence="1">Uncharacterized protein</fullName>
    </submittedName>
</protein>
<organism evidence="1 2">
    <name type="scientific">Mycena pura</name>
    <dbReference type="NCBI Taxonomy" id="153505"/>
    <lineage>
        <taxon>Eukaryota</taxon>
        <taxon>Fungi</taxon>
        <taxon>Dikarya</taxon>
        <taxon>Basidiomycota</taxon>
        <taxon>Agaricomycotina</taxon>
        <taxon>Agaricomycetes</taxon>
        <taxon>Agaricomycetidae</taxon>
        <taxon>Agaricales</taxon>
        <taxon>Marasmiineae</taxon>
        <taxon>Mycenaceae</taxon>
        <taxon>Mycena</taxon>
    </lineage>
</organism>
<dbReference type="Proteomes" id="UP001219525">
    <property type="component" value="Unassembled WGS sequence"/>
</dbReference>
<sequence>MWRLYIESCPDYWTSRHFVSRECFDILDFLVNGLIGLIIIHRDYYPTVPLLPWLHSSEASSAKNDLVMLHSVVIINLVAWFEPATSRHSATGATSTFMHDRTPPPLYDPARLPAYEPWPPDTQTSSSSPAPLLWPATPPSPSLSELEVMTLGHRIAPLLRLPVNSTVDHRLIMLKGTYLTQPLHNGPGLWVMIRRVCTGWGGFVLEID</sequence>
<reference evidence="1" key="1">
    <citation type="submission" date="2023-03" db="EMBL/GenBank/DDBJ databases">
        <title>Massive genome expansion in bonnet fungi (Mycena s.s.) driven by repeated elements and novel gene families across ecological guilds.</title>
        <authorList>
            <consortium name="Lawrence Berkeley National Laboratory"/>
            <person name="Harder C.B."/>
            <person name="Miyauchi S."/>
            <person name="Viragh M."/>
            <person name="Kuo A."/>
            <person name="Thoen E."/>
            <person name="Andreopoulos B."/>
            <person name="Lu D."/>
            <person name="Skrede I."/>
            <person name="Drula E."/>
            <person name="Henrissat B."/>
            <person name="Morin E."/>
            <person name="Kohler A."/>
            <person name="Barry K."/>
            <person name="LaButti K."/>
            <person name="Morin E."/>
            <person name="Salamov A."/>
            <person name="Lipzen A."/>
            <person name="Mereny Z."/>
            <person name="Hegedus B."/>
            <person name="Baldrian P."/>
            <person name="Stursova M."/>
            <person name="Weitz H."/>
            <person name="Taylor A."/>
            <person name="Grigoriev I.V."/>
            <person name="Nagy L.G."/>
            <person name="Martin F."/>
            <person name="Kauserud H."/>
        </authorList>
    </citation>
    <scope>NUCLEOTIDE SEQUENCE</scope>
    <source>
        <strain evidence="1">9144</strain>
    </source>
</reference>
<proteinExistence type="predicted"/>